<dbReference type="AlphaFoldDB" id="A0A8J5V342"/>
<reference evidence="2" key="1">
    <citation type="journal article" date="2021" name="bioRxiv">
        <title>Whole Genome Assembly and Annotation of Northern Wild Rice, Zizania palustris L., Supports a Whole Genome Duplication in the Zizania Genus.</title>
        <authorList>
            <person name="Haas M."/>
            <person name="Kono T."/>
            <person name="Macchietto M."/>
            <person name="Millas R."/>
            <person name="McGilp L."/>
            <person name="Shao M."/>
            <person name="Duquette J."/>
            <person name="Hirsch C.N."/>
            <person name="Kimball J."/>
        </authorList>
    </citation>
    <scope>NUCLEOTIDE SEQUENCE</scope>
    <source>
        <tissue evidence="2">Fresh leaf tissue</tissue>
    </source>
</reference>
<evidence type="ECO:0000313" key="3">
    <source>
        <dbReference type="Proteomes" id="UP000729402"/>
    </source>
</evidence>
<feature type="compositionally biased region" description="Gly residues" evidence="1">
    <location>
        <begin position="106"/>
        <end position="126"/>
    </location>
</feature>
<keyword evidence="3" id="KW-1185">Reference proteome</keyword>
<sequence>MTEGSDTTNASNGLPIPRDSTGIYEDLPGLNPTDERVVEYQAAIREEMGRLMINRDPNDNDVMAAAERIHGESNNIEFLRGQLFDLKTYGIRSEAFQIGVPNDAGLPGGGNPAGSSGGGNPAGSSGGVDLANGDSAAANIRFVLAWLKEMLLLDGMLPFRGAMILLSGIIEGTD</sequence>
<evidence type="ECO:0000256" key="1">
    <source>
        <dbReference type="SAM" id="MobiDB-lite"/>
    </source>
</evidence>
<reference evidence="2" key="2">
    <citation type="submission" date="2021-02" db="EMBL/GenBank/DDBJ databases">
        <authorList>
            <person name="Kimball J.A."/>
            <person name="Haas M.W."/>
            <person name="Macchietto M."/>
            <person name="Kono T."/>
            <person name="Duquette J."/>
            <person name="Shao M."/>
        </authorList>
    </citation>
    <scope>NUCLEOTIDE SEQUENCE</scope>
    <source>
        <tissue evidence="2">Fresh leaf tissue</tissue>
    </source>
</reference>
<dbReference type="Proteomes" id="UP000729402">
    <property type="component" value="Unassembled WGS sequence"/>
</dbReference>
<dbReference type="EMBL" id="JAAALK010000664">
    <property type="protein sequence ID" value="KAG8044476.1"/>
    <property type="molecule type" value="Genomic_DNA"/>
</dbReference>
<feature type="region of interest" description="Disordered" evidence="1">
    <location>
        <begin position="1"/>
        <end position="23"/>
    </location>
</feature>
<accession>A0A8J5V342</accession>
<evidence type="ECO:0000313" key="2">
    <source>
        <dbReference type="EMBL" id="KAG8044476.1"/>
    </source>
</evidence>
<proteinExistence type="predicted"/>
<name>A0A8J5V342_ZIZPA</name>
<protein>
    <submittedName>
        <fullName evidence="2">Uncharacterized protein</fullName>
    </submittedName>
</protein>
<dbReference type="OrthoDB" id="656290at2759"/>
<feature type="compositionally biased region" description="Polar residues" evidence="1">
    <location>
        <begin position="1"/>
        <end position="12"/>
    </location>
</feature>
<feature type="region of interest" description="Disordered" evidence="1">
    <location>
        <begin position="102"/>
        <end position="126"/>
    </location>
</feature>
<gene>
    <name evidence="2" type="ORF">GUJ93_ZPchr0495g2771</name>
</gene>
<organism evidence="2 3">
    <name type="scientific">Zizania palustris</name>
    <name type="common">Northern wild rice</name>
    <dbReference type="NCBI Taxonomy" id="103762"/>
    <lineage>
        <taxon>Eukaryota</taxon>
        <taxon>Viridiplantae</taxon>
        <taxon>Streptophyta</taxon>
        <taxon>Embryophyta</taxon>
        <taxon>Tracheophyta</taxon>
        <taxon>Spermatophyta</taxon>
        <taxon>Magnoliopsida</taxon>
        <taxon>Liliopsida</taxon>
        <taxon>Poales</taxon>
        <taxon>Poaceae</taxon>
        <taxon>BOP clade</taxon>
        <taxon>Oryzoideae</taxon>
        <taxon>Oryzeae</taxon>
        <taxon>Zizaniinae</taxon>
        <taxon>Zizania</taxon>
    </lineage>
</organism>
<comment type="caution">
    <text evidence="2">The sequence shown here is derived from an EMBL/GenBank/DDBJ whole genome shotgun (WGS) entry which is preliminary data.</text>
</comment>